<sequence>MGMSLRDLEGMGLQEFGEIVRAWNRTQNPDEPEPMTPQEEDALAAMLGI</sequence>
<dbReference type="EMBL" id="JABEPP010000007">
    <property type="protein sequence ID" value="NNM75060.1"/>
    <property type="molecule type" value="Genomic_DNA"/>
</dbReference>
<evidence type="ECO:0000313" key="2">
    <source>
        <dbReference type="Proteomes" id="UP000564885"/>
    </source>
</evidence>
<evidence type="ECO:0000313" key="1">
    <source>
        <dbReference type="EMBL" id="NNM75060.1"/>
    </source>
</evidence>
<dbReference type="AlphaFoldDB" id="A0A849IFX4"/>
<keyword evidence="2" id="KW-1185">Reference proteome</keyword>
<reference evidence="1 2" key="1">
    <citation type="submission" date="2020-04" db="EMBL/GenBank/DDBJ databases">
        <title>Enterovirga sp. isolate from soil.</title>
        <authorList>
            <person name="Chea S."/>
            <person name="Kim D.-U."/>
        </authorList>
    </citation>
    <scope>NUCLEOTIDE SEQUENCE [LARGE SCALE GENOMIC DNA]</scope>
    <source>
        <strain evidence="1 2">DB1703</strain>
    </source>
</reference>
<organism evidence="1 2">
    <name type="scientific">Enterovirga aerilata</name>
    <dbReference type="NCBI Taxonomy" id="2730920"/>
    <lineage>
        <taxon>Bacteria</taxon>
        <taxon>Pseudomonadati</taxon>
        <taxon>Pseudomonadota</taxon>
        <taxon>Alphaproteobacteria</taxon>
        <taxon>Hyphomicrobiales</taxon>
        <taxon>Methylobacteriaceae</taxon>
        <taxon>Enterovirga</taxon>
    </lineage>
</organism>
<gene>
    <name evidence="1" type="ORF">HJG44_22115</name>
</gene>
<protein>
    <submittedName>
        <fullName evidence="1">Uncharacterized protein</fullName>
    </submittedName>
</protein>
<name>A0A849IFX4_9HYPH</name>
<accession>A0A849IFX4</accession>
<dbReference type="Proteomes" id="UP000564885">
    <property type="component" value="Unassembled WGS sequence"/>
</dbReference>
<comment type="caution">
    <text evidence="1">The sequence shown here is derived from an EMBL/GenBank/DDBJ whole genome shotgun (WGS) entry which is preliminary data.</text>
</comment>
<proteinExistence type="predicted"/>
<dbReference type="RefSeq" id="WP_171220563.1">
    <property type="nucleotide sequence ID" value="NZ_JABEPP010000007.1"/>
</dbReference>